<sequence>LSRRKSISHSDLAREFSGLRASDSGSAATKGHQDGGALQGLYQAAAHSDYVRGYLESYGRKSSSGNLLSPSQSTLGSALPPLGTRSCPCQALFQPSSLSPQSSKVVQGLTGLRNLGNTCFMNSILQCLSNTKELRDYCLQNQYLRDLNNNSRMRTALMSEFAKLIQLLWTSSPNESVSPSEFKMQIQRYAPRFVGYNQQDAQEFLRFLLDGLHSEVNRVLVRPRASTDTLDHLPDDEKSRQMWRRYQEREDSRISDLFVGQLKSSLTCSECGYCSTAFDPFWDLSLPIPKKSYGEVTLMDCLRLFTKEDVLDGDEKPTCGRCKARTRCTKKFSIQKFPKILVLHLKRFSEARIRTSKLTTFVNFQLKDLDLREFASQNCNHAIYNLYAVSNHSGTTMGGHYTAYCKNPVSSEWHTFNDSRVTPMSSSHVRSSDAYLLFYELASPSSRM</sequence>
<dbReference type="Gene3D" id="3.90.70.10">
    <property type="entry name" value="Cysteine proteinases"/>
    <property type="match status" value="1"/>
</dbReference>
<dbReference type="GO" id="GO:0046872">
    <property type="term" value="F:metal ion binding"/>
    <property type="evidence" value="ECO:0007669"/>
    <property type="project" value="UniProtKB-KW"/>
</dbReference>
<evidence type="ECO:0000256" key="5">
    <source>
        <dbReference type="ARBA" id="ARBA00022723"/>
    </source>
</evidence>
<keyword evidence="5" id="KW-0479">Metal-binding</keyword>
<feature type="non-terminal residue" evidence="14">
    <location>
        <position position="448"/>
    </location>
</feature>
<comment type="subcellular location">
    <subcellularLocation>
        <location evidence="2">Cytoplasm</location>
        <location evidence="2">Perinuclear region</location>
    </subcellularLocation>
</comment>
<keyword evidence="7 12" id="KW-0378">Hydrolase</keyword>
<dbReference type="PROSITE" id="PS50235">
    <property type="entry name" value="USP_3"/>
    <property type="match status" value="1"/>
</dbReference>
<dbReference type="InterPro" id="IPR038765">
    <property type="entry name" value="Papain-like_cys_pep_sf"/>
</dbReference>
<evidence type="ECO:0000256" key="11">
    <source>
        <dbReference type="ARBA" id="ARBA00037943"/>
    </source>
</evidence>
<gene>
    <name evidence="14" type="primary">Usp2</name>
    <name evidence="14" type="ORF">CENUNI_R07034</name>
</gene>
<name>A0A7K5A9G6_9AVES</name>
<dbReference type="GO" id="GO:0016579">
    <property type="term" value="P:protein deubiquitination"/>
    <property type="evidence" value="ECO:0007669"/>
    <property type="project" value="InterPro"/>
</dbReference>
<dbReference type="GO" id="GO:0006508">
    <property type="term" value="P:proteolysis"/>
    <property type="evidence" value="ECO:0007669"/>
    <property type="project" value="UniProtKB-KW"/>
</dbReference>
<feature type="non-terminal residue" evidence="14">
    <location>
        <position position="1"/>
    </location>
</feature>
<proteinExistence type="inferred from homology"/>
<evidence type="ECO:0000256" key="10">
    <source>
        <dbReference type="ARBA" id="ARBA00023108"/>
    </source>
</evidence>
<dbReference type="SUPFAM" id="SSF54001">
    <property type="entry name" value="Cysteine proteinases"/>
    <property type="match status" value="1"/>
</dbReference>
<dbReference type="FunFam" id="3.90.70.10:FF:000024">
    <property type="entry name" value="Ubiquitin carboxyl-terminal hydrolase 2"/>
    <property type="match status" value="1"/>
</dbReference>
<keyword evidence="8 12" id="KW-0788">Thiol protease</keyword>
<dbReference type="GO" id="GO:0048511">
    <property type="term" value="P:rhythmic process"/>
    <property type="evidence" value="ECO:0007669"/>
    <property type="project" value="UniProtKB-KW"/>
</dbReference>
<evidence type="ECO:0000313" key="14">
    <source>
        <dbReference type="EMBL" id="NWR80372.1"/>
    </source>
</evidence>
<evidence type="ECO:0000256" key="8">
    <source>
        <dbReference type="ARBA" id="ARBA00022807"/>
    </source>
</evidence>
<evidence type="ECO:0000256" key="4">
    <source>
        <dbReference type="ARBA" id="ARBA00022670"/>
    </source>
</evidence>
<evidence type="ECO:0000256" key="7">
    <source>
        <dbReference type="ARBA" id="ARBA00022801"/>
    </source>
</evidence>
<evidence type="ECO:0000256" key="2">
    <source>
        <dbReference type="ARBA" id="ARBA00004556"/>
    </source>
</evidence>
<protein>
    <recommendedName>
        <fullName evidence="12">Ubiquitin carboxyl-terminal hydrolase</fullName>
        <ecNumber evidence="12">3.4.19.12</ecNumber>
    </recommendedName>
</protein>
<dbReference type="PANTHER" id="PTHR21646:SF17">
    <property type="entry name" value="UBIQUITIN CARBOXYL-TERMINAL HYDROLASE 2"/>
    <property type="match status" value="1"/>
</dbReference>
<dbReference type="PROSITE" id="PS00973">
    <property type="entry name" value="USP_2"/>
    <property type="match status" value="1"/>
</dbReference>
<reference evidence="14 15" key="1">
    <citation type="submission" date="2019-09" db="EMBL/GenBank/DDBJ databases">
        <title>Bird 10,000 Genomes (B10K) Project - Family phase.</title>
        <authorList>
            <person name="Zhang G."/>
        </authorList>
    </citation>
    <scope>NUCLEOTIDE SEQUENCE [LARGE SCALE GENOMIC DNA]</scope>
    <source>
        <strain evidence="14">B10K-DU-017-25</strain>
        <tissue evidence="14">Mixed tissue sample</tissue>
    </source>
</reference>
<dbReference type="GO" id="GO:0048471">
    <property type="term" value="C:perinuclear region of cytoplasm"/>
    <property type="evidence" value="ECO:0007669"/>
    <property type="project" value="UniProtKB-SubCell"/>
</dbReference>
<accession>A0A7K5A9G6</accession>
<comment type="similarity">
    <text evidence="11">Belongs to the peptidase C19 family. USP2 subfamily.</text>
</comment>
<keyword evidence="6 12" id="KW-0833">Ubl conjugation pathway</keyword>
<dbReference type="PROSITE" id="PS00972">
    <property type="entry name" value="USP_1"/>
    <property type="match status" value="1"/>
</dbReference>
<dbReference type="GO" id="GO:0004843">
    <property type="term" value="F:cysteine-type deubiquitinase activity"/>
    <property type="evidence" value="ECO:0007669"/>
    <property type="project" value="UniProtKB-UniRule"/>
</dbReference>
<comment type="catalytic activity">
    <reaction evidence="1 12">
        <text>Thiol-dependent hydrolysis of ester, thioester, amide, peptide and isopeptide bonds formed by the C-terminal Gly of ubiquitin (a 76-residue protein attached to proteins as an intracellular targeting signal).</text>
        <dbReference type="EC" id="3.4.19.12"/>
    </reaction>
</comment>
<dbReference type="PANTHER" id="PTHR21646">
    <property type="entry name" value="UBIQUITIN CARBOXYL-TERMINAL HYDROLASE"/>
    <property type="match status" value="1"/>
</dbReference>
<evidence type="ECO:0000313" key="15">
    <source>
        <dbReference type="Proteomes" id="UP000517892"/>
    </source>
</evidence>
<evidence type="ECO:0000256" key="3">
    <source>
        <dbReference type="ARBA" id="ARBA00022490"/>
    </source>
</evidence>
<keyword evidence="4 12" id="KW-0645">Protease</keyword>
<evidence type="ECO:0000256" key="6">
    <source>
        <dbReference type="ARBA" id="ARBA00022786"/>
    </source>
</evidence>
<evidence type="ECO:0000259" key="13">
    <source>
        <dbReference type="PROSITE" id="PS50235"/>
    </source>
</evidence>
<comment type="caution">
    <text evidence="14">The sequence shown here is derived from an EMBL/GenBank/DDBJ whole genome shotgun (WGS) entry which is preliminary data.</text>
</comment>
<keyword evidence="9" id="KW-0862">Zinc</keyword>
<keyword evidence="15" id="KW-1185">Reference proteome</keyword>
<dbReference type="EC" id="3.4.19.12" evidence="12"/>
<dbReference type="InterPro" id="IPR001394">
    <property type="entry name" value="Peptidase_C19_UCH"/>
</dbReference>
<organism evidence="14 15">
    <name type="scientific">Centropus unirufus</name>
    <dbReference type="NCBI Taxonomy" id="1118519"/>
    <lineage>
        <taxon>Eukaryota</taxon>
        <taxon>Metazoa</taxon>
        <taxon>Chordata</taxon>
        <taxon>Craniata</taxon>
        <taxon>Vertebrata</taxon>
        <taxon>Euteleostomi</taxon>
        <taxon>Archelosauria</taxon>
        <taxon>Archosauria</taxon>
        <taxon>Dinosauria</taxon>
        <taxon>Saurischia</taxon>
        <taxon>Theropoda</taxon>
        <taxon>Coelurosauria</taxon>
        <taxon>Aves</taxon>
        <taxon>Neognathae</taxon>
        <taxon>Neoaves</taxon>
        <taxon>Otidimorphae</taxon>
        <taxon>Cuculiformes</taxon>
        <taxon>Centropidae</taxon>
        <taxon>Centropus</taxon>
    </lineage>
</organism>
<feature type="domain" description="USP" evidence="13">
    <location>
        <begin position="110"/>
        <end position="442"/>
    </location>
</feature>
<dbReference type="InterPro" id="IPR028889">
    <property type="entry name" value="USP"/>
</dbReference>
<dbReference type="Proteomes" id="UP000517892">
    <property type="component" value="Unassembled WGS sequence"/>
</dbReference>
<dbReference type="EMBL" id="VYZI01001037">
    <property type="protein sequence ID" value="NWR80372.1"/>
    <property type="molecule type" value="Genomic_DNA"/>
</dbReference>
<dbReference type="AlphaFoldDB" id="A0A7K5A9G6"/>
<dbReference type="Pfam" id="PF00443">
    <property type="entry name" value="UCH"/>
    <property type="match status" value="1"/>
</dbReference>
<keyword evidence="3" id="KW-0963">Cytoplasm</keyword>
<evidence type="ECO:0000256" key="12">
    <source>
        <dbReference type="RuleBase" id="RU366025"/>
    </source>
</evidence>
<evidence type="ECO:0000256" key="9">
    <source>
        <dbReference type="ARBA" id="ARBA00022833"/>
    </source>
</evidence>
<dbReference type="OrthoDB" id="265306at2759"/>
<keyword evidence="10" id="KW-0090">Biological rhythms</keyword>
<dbReference type="InterPro" id="IPR050185">
    <property type="entry name" value="Ub_carboxyl-term_hydrolase"/>
</dbReference>
<evidence type="ECO:0000256" key="1">
    <source>
        <dbReference type="ARBA" id="ARBA00000707"/>
    </source>
</evidence>
<dbReference type="InterPro" id="IPR018200">
    <property type="entry name" value="USP_CS"/>
</dbReference>
<dbReference type="CDD" id="cd02674">
    <property type="entry name" value="Peptidase_C19R"/>
    <property type="match status" value="1"/>
</dbReference>